<proteinExistence type="predicted"/>
<dbReference type="PANTHER" id="PTHR36441:SF1">
    <property type="entry name" value="DUF503 DOMAIN-CONTAINING PROTEIN"/>
    <property type="match status" value="1"/>
</dbReference>
<dbReference type="Pfam" id="PF04456">
    <property type="entry name" value="DUF503"/>
    <property type="match status" value="1"/>
</dbReference>
<sequence>MFKDKRQVLRSLQSRIRDQFGVSIAETGAQDSWQTAELTIACAASDANYARATLEKIADFIEDFHLPVTIIAAESELVYF</sequence>
<dbReference type="PANTHER" id="PTHR36441">
    <property type="entry name" value="HYPOTHETICAL CYTOSOLIC PROTEIN"/>
    <property type="match status" value="1"/>
</dbReference>
<protein>
    <submittedName>
        <fullName evidence="1">YlxP-like protein</fullName>
    </submittedName>
</protein>
<accession>A0A6J4VX33</accession>
<reference evidence="1" key="1">
    <citation type="submission" date="2020-02" db="EMBL/GenBank/DDBJ databases">
        <authorList>
            <person name="Meier V. D."/>
        </authorList>
    </citation>
    <scope>NUCLEOTIDE SEQUENCE</scope>
    <source>
        <strain evidence="1">AVDCRST_MAG18</strain>
    </source>
</reference>
<evidence type="ECO:0000313" key="1">
    <source>
        <dbReference type="EMBL" id="CAA9590910.1"/>
    </source>
</evidence>
<organism evidence="1">
    <name type="scientific">uncultured Thermomicrobiales bacterium</name>
    <dbReference type="NCBI Taxonomy" id="1645740"/>
    <lineage>
        <taxon>Bacteria</taxon>
        <taxon>Pseudomonadati</taxon>
        <taxon>Thermomicrobiota</taxon>
        <taxon>Thermomicrobia</taxon>
        <taxon>Thermomicrobiales</taxon>
        <taxon>environmental samples</taxon>
    </lineage>
</organism>
<dbReference type="EMBL" id="CADCWN010000420">
    <property type="protein sequence ID" value="CAA9590910.1"/>
    <property type="molecule type" value="Genomic_DNA"/>
</dbReference>
<dbReference type="Gene3D" id="3.30.70.1120">
    <property type="entry name" value="TT1725-like"/>
    <property type="match status" value="1"/>
</dbReference>
<dbReference type="InterPro" id="IPR007546">
    <property type="entry name" value="DUF503"/>
</dbReference>
<name>A0A6J4VX33_9BACT</name>
<dbReference type="AlphaFoldDB" id="A0A6J4VX33"/>
<dbReference type="InterPro" id="IPR036746">
    <property type="entry name" value="TT1725-like_sf"/>
</dbReference>
<dbReference type="SUPFAM" id="SSF103007">
    <property type="entry name" value="Hypothetical protein TT1725"/>
    <property type="match status" value="1"/>
</dbReference>
<gene>
    <name evidence="1" type="ORF">AVDCRST_MAG18-5261</name>
</gene>